<reference evidence="2 4" key="1">
    <citation type="submission" date="2020-09" db="EMBL/GenBank/DDBJ databases">
        <title>Draft Genomes of Bacterial Isolates from North Pond Shallow Sediments.</title>
        <authorList>
            <person name="Kiel Reese B."/>
            <person name="Mullis M."/>
            <person name="Weisend R.E."/>
        </authorList>
    </citation>
    <scope>NUCLEOTIDE SEQUENCE</scope>
    <source>
        <strain evidence="2">KJE-2</strain>
        <strain evidence="1 4">KJE-3</strain>
    </source>
</reference>
<dbReference type="AlphaFoldDB" id="A0A8I1G9W8"/>
<dbReference type="GO" id="GO:0016740">
    <property type="term" value="F:transferase activity"/>
    <property type="evidence" value="ECO:0007669"/>
    <property type="project" value="UniProtKB-KW"/>
</dbReference>
<dbReference type="Pfam" id="PF13528">
    <property type="entry name" value="Glyco_trans_1_3"/>
    <property type="match status" value="1"/>
</dbReference>
<evidence type="ECO:0000313" key="2">
    <source>
        <dbReference type="EMBL" id="MBJ7316040.1"/>
    </source>
</evidence>
<sequence length="344" mass="39337">MKILYGVQGTGNGHLSRCHTLAQSLTKHRNVEIDYLISGRQPSGLFDMEVFGDYQWRQGLSFVTERGRLRRRKTLLNNHWRQFWQDVKNLSVTDYDLVITDYEPVTAWAAKKQGVRCVGLGRQYAFHEPDLFKRLSWWQKQLISSFAPCSEPVGMHWLASGNAIPPVVRQEENACVGLMQRVVVYLPFEDPRDIIDQLQPLDNYEFSLFHPKVERKSLGHIECYPPSRTEFAQHFSKASAILSNAGFETSCEALSQGKALAVKPLAGQFEQKWNARLLQEHGLASVLKRVETSDVDSWLAQREPHRLYWPNVAETLAQWIADGATQPVAELSAELWSRNEKTAI</sequence>
<gene>
    <name evidence="1" type="ORF">JHC10_03340</name>
    <name evidence="2" type="ORF">JHC11_08540</name>
</gene>
<name>A0A8I1G9W8_9GAMM</name>
<dbReference type="RefSeq" id="WP_199493824.1">
    <property type="nucleotide sequence ID" value="NZ_CAXBHZ010000014.1"/>
</dbReference>
<evidence type="ECO:0000313" key="3">
    <source>
        <dbReference type="Proteomes" id="UP000621390"/>
    </source>
</evidence>
<dbReference type="Proteomes" id="UP000621390">
    <property type="component" value="Unassembled WGS sequence"/>
</dbReference>
<dbReference type="Proteomes" id="UP000655994">
    <property type="component" value="Unassembled WGS sequence"/>
</dbReference>
<evidence type="ECO:0000313" key="1">
    <source>
        <dbReference type="EMBL" id="MBJ7265974.1"/>
    </source>
</evidence>
<keyword evidence="4" id="KW-1185">Reference proteome</keyword>
<dbReference type="Gene3D" id="3.40.50.2000">
    <property type="entry name" value="Glycogen Phosphorylase B"/>
    <property type="match status" value="1"/>
</dbReference>
<organism evidence="2 3">
    <name type="scientific">Idiomarina abyssalis</name>
    <dbReference type="NCBI Taxonomy" id="86102"/>
    <lineage>
        <taxon>Bacteria</taxon>
        <taxon>Pseudomonadati</taxon>
        <taxon>Pseudomonadota</taxon>
        <taxon>Gammaproteobacteria</taxon>
        <taxon>Alteromonadales</taxon>
        <taxon>Idiomarinaceae</taxon>
        <taxon>Idiomarina</taxon>
    </lineage>
</organism>
<evidence type="ECO:0000313" key="4">
    <source>
        <dbReference type="Proteomes" id="UP000655994"/>
    </source>
</evidence>
<accession>A0A8I1G9W8</accession>
<comment type="caution">
    <text evidence="2">The sequence shown here is derived from an EMBL/GenBank/DDBJ whole genome shotgun (WGS) entry which is preliminary data.</text>
</comment>
<keyword evidence="2" id="KW-0808">Transferase</keyword>
<dbReference type="SUPFAM" id="SSF53756">
    <property type="entry name" value="UDP-Glycosyltransferase/glycogen phosphorylase"/>
    <property type="match status" value="1"/>
</dbReference>
<dbReference type="EMBL" id="JAEMOP010000002">
    <property type="protein sequence ID" value="MBJ7316040.1"/>
    <property type="molecule type" value="Genomic_DNA"/>
</dbReference>
<proteinExistence type="predicted"/>
<dbReference type="EMBL" id="JAEMOS010000010">
    <property type="protein sequence ID" value="MBJ7265974.1"/>
    <property type="molecule type" value="Genomic_DNA"/>
</dbReference>
<protein>
    <submittedName>
        <fullName evidence="2">Glycosyl transferase</fullName>
    </submittedName>
</protein>